<dbReference type="Proteomes" id="UP000570474">
    <property type="component" value="Unassembled WGS sequence"/>
</dbReference>
<name>A0A847S985_9BACT</name>
<dbReference type="EMBL" id="JABAIA010000003">
    <property type="protein sequence ID" value="NLR68281.1"/>
    <property type="molecule type" value="Genomic_DNA"/>
</dbReference>
<feature type="transmembrane region" description="Helical" evidence="1">
    <location>
        <begin position="96"/>
        <end position="121"/>
    </location>
</feature>
<reference evidence="2 3" key="1">
    <citation type="submission" date="2020-04" db="EMBL/GenBank/DDBJ databases">
        <authorList>
            <person name="Yin C."/>
        </authorList>
    </citation>
    <scope>NUCLEOTIDE SEQUENCE [LARGE SCALE GENOMIC DNA]</scope>
    <source>
        <strain evidence="2 3">Ae27</strain>
    </source>
</reference>
<gene>
    <name evidence="2" type="ORF">HGH92_28500</name>
</gene>
<dbReference type="RefSeq" id="WP_168874210.1">
    <property type="nucleotide sequence ID" value="NZ_JABAIA010000003.1"/>
</dbReference>
<evidence type="ECO:0000313" key="3">
    <source>
        <dbReference type="Proteomes" id="UP000570474"/>
    </source>
</evidence>
<protein>
    <submittedName>
        <fullName evidence="2">Uncharacterized protein</fullName>
    </submittedName>
</protein>
<evidence type="ECO:0000313" key="2">
    <source>
        <dbReference type="EMBL" id="NLR68281.1"/>
    </source>
</evidence>
<dbReference type="AlphaFoldDB" id="A0A847S985"/>
<accession>A0A847S985</accession>
<proteinExistence type="predicted"/>
<keyword evidence="1" id="KW-1133">Transmembrane helix</keyword>
<keyword evidence="1" id="KW-0812">Transmembrane</keyword>
<organism evidence="2 3">
    <name type="scientific">Chitinophaga varians</name>
    <dbReference type="NCBI Taxonomy" id="2202339"/>
    <lineage>
        <taxon>Bacteria</taxon>
        <taxon>Pseudomonadati</taxon>
        <taxon>Bacteroidota</taxon>
        <taxon>Chitinophagia</taxon>
        <taxon>Chitinophagales</taxon>
        <taxon>Chitinophagaceae</taxon>
        <taxon>Chitinophaga</taxon>
    </lineage>
</organism>
<evidence type="ECO:0000256" key="1">
    <source>
        <dbReference type="SAM" id="Phobius"/>
    </source>
</evidence>
<comment type="caution">
    <text evidence="2">The sequence shown here is derived from an EMBL/GenBank/DDBJ whole genome shotgun (WGS) entry which is preliminary data.</text>
</comment>
<keyword evidence="3" id="KW-1185">Reference proteome</keyword>
<sequence length="175" mass="19708">MKLLPIERYTLLTKLSPEEIKKLLEANVEPSKKGLRTTIGWSKPVTGKPYEGVVKNNRFEIIRIIDYRNSFLPVITGDISNEIVHTAVKIRMTLSIVVAVFMTFWMGGVAIGLMGCLVEIVNCIRTGSKFEPLLLIPFGMLIFGYLLVTLGFRSEASKSRKFLQDLLQGWEEGKS</sequence>
<feature type="transmembrane region" description="Helical" evidence="1">
    <location>
        <begin position="133"/>
        <end position="152"/>
    </location>
</feature>
<keyword evidence="1" id="KW-0472">Membrane</keyword>